<keyword evidence="3" id="KW-1185">Reference proteome</keyword>
<feature type="region of interest" description="Disordered" evidence="2">
    <location>
        <begin position="333"/>
        <end position="358"/>
    </location>
</feature>
<dbReference type="InterPro" id="IPR029063">
    <property type="entry name" value="SAM-dependent_MTases_sf"/>
</dbReference>
<dbReference type="SUPFAM" id="SSF53335">
    <property type="entry name" value="S-adenosyl-L-methionine-dependent methyltransferases"/>
    <property type="match status" value="1"/>
</dbReference>
<accession>A0A915AI54</accession>
<evidence type="ECO:0000256" key="1">
    <source>
        <dbReference type="ARBA" id="ARBA00005369"/>
    </source>
</evidence>
<dbReference type="WBParaSite" id="PgR009X_g035_t01">
    <property type="protein sequence ID" value="PgR009X_g035_t01"/>
    <property type="gene ID" value="PgR009X_g035"/>
</dbReference>
<sequence>MKSGMGLAASTGRNNYELVDKLKEAGLVQSDEVEKVLRLVDRGRFFPVEARDMAYRDIAWKSEHGTPGRLHISAPCIYANVLEHLNLSEGNSFLNVGSGTGYLNTLVGFLIGSSGVNHGIEIHENIVAYARERIDEWIRSPETQCFDWAVPEFTCGNGLNLSPLHDGRYDRVYCGAAVPMSRRNALLDLIKVGGILVMPYQDQLEQIHRVKDDTFHVKILTSVSFSDFILPTVEEIRGEQWSSAPPFTVSTLQHASALTVRRSVRAAMARSYMIHIRRYATTHDSASEQYQPAVIFVHGPSLREQREQAARGRRRMPLLPVYATPLLNRMRQMVRRRSESSPSTSSARSADSRNGLAAGDLGVRVEEADENVDDDSGEVFGIGLVDGEEARDVAVSRDGPAPLDVDQPVQSSNAQGQTVPSLSSVDQPVQDSNTPVQIVPSPHSMDHSTQNSDAQDEAVLFDKEREVAVNEQDVKRSTEEDQNIDKSALDHPTENGPNADPADTLAMWNRTGKRSWNESDSDNTDVKKHIKEQMTGTGHVAESAARNNTEMLIDGDGGHIELEQATVAGRASEAAIGIDSSTSIEHNGCTRDGDVYSTEQKAAETEAVESSGVEPSDGDGNIDGPEVPPEPDRSVDELNISLDSVATRGSSENAPPTEADFDDSDNNSDGSPPSPAASITDSIIDFAEEHMQFEGMADDAEDELRDAEQNQQTEDIGRFSAEFERRLADLPLTVKDLIQMHGRGQFSQQIFRSTVEWRVMNVSTGIPFVA</sequence>
<comment type="similarity">
    <text evidence="1">Belongs to the methyltransferase superfamily. L-isoaspartyl/D-aspartyl protein methyltransferase family.</text>
</comment>
<feature type="region of interest" description="Disordered" evidence="2">
    <location>
        <begin position="397"/>
        <end position="525"/>
    </location>
</feature>
<dbReference type="Gene3D" id="3.40.50.150">
    <property type="entry name" value="Vaccinia Virus protein VP39"/>
    <property type="match status" value="1"/>
</dbReference>
<dbReference type="Pfam" id="PF01135">
    <property type="entry name" value="PCMT"/>
    <property type="match status" value="1"/>
</dbReference>
<feature type="compositionally biased region" description="Polar residues" evidence="2">
    <location>
        <begin position="641"/>
        <end position="654"/>
    </location>
</feature>
<organism evidence="3 4">
    <name type="scientific">Parascaris univalens</name>
    <name type="common">Nematode worm</name>
    <dbReference type="NCBI Taxonomy" id="6257"/>
    <lineage>
        <taxon>Eukaryota</taxon>
        <taxon>Metazoa</taxon>
        <taxon>Ecdysozoa</taxon>
        <taxon>Nematoda</taxon>
        <taxon>Chromadorea</taxon>
        <taxon>Rhabditida</taxon>
        <taxon>Spirurina</taxon>
        <taxon>Ascaridomorpha</taxon>
        <taxon>Ascaridoidea</taxon>
        <taxon>Ascarididae</taxon>
        <taxon>Parascaris</taxon>
    </lineage>
</organism>
<reference evidence="4" key="1">
    <citation type="submission" date="2022-11" db="UniProtKB">
        <authorList>
            <consortium name="WormBaseParasite"/>
        </authorList>
    </citation>
    <scope>IDENTIFICATION</scope>
</reference>
<dbReference type="Proteomes" id="UP000887569">
    <property type="component" value="Unplaced"/>
</dbReference>
<feature type="compositionally biased region" description="Basic and acidic residues" evidence="2">
    <location>
        <begin position="460"/>
        <end position="493"/>
    </location>
</feature>
<evidence type="ECO:0000313" key="4">
    <source>
        <dbReference type="WBParaSite" id="PgR009X_g035_t01"/>
    </source>
</evidence>
<evidence type="ECO:0000313" key="3">
    <source>
        <dbReference type="Proteomes" id="UP000887569"/>
    </source>
</evidence>
<dbReference type="AlphaFoldDB" id="A0A915AI54"/>
<dbReference type="GO" id="GO:0004719">
    <property type="term" value="F:protein-L-isoaspartate (D-aspartate) O-methyltransferase activity"/>
    <property type="evidence" value="ECO:0007669"/>
    <property type="project" value="InterPro"/>
</dbReference>
<protein>
    <submittedName>
        <fullName evidence="4">Protein-L-isoaspartate O-methyltransferase domain-containing protein 1</fullName>
    </submittedName>
</protein>
<proteinExistence type="inferred from homology"/>
<feature type="compositionally biased region" description="Low complexity" evidence="2">
    <location>
        <begin position="340"/>
        <end position="353"/>
    </location>
</feature>
<dbReference type="InterPro" id="IPR000682">
    <property type="entry name" value="PCMT"/>
</dbReference>
<feature type="region of interest" description="Disordered" evidence="2">
    <location>
        <begin position="599"/>
        <end position="678"/>
    </location>
</feature>
<feature type="compositionally biased region" description="Polar residues" evidence="2">
    <location>
        <begin position="408"/>
        <end position="436"/>
    </location>
</feature>
<evidence type="ECO:0000256" key="2">
    <source>
        <dbReference type="SAM" id="MobiDB-lite"/>
    </source>
</evidence>
<dbReference type="PANTHER" id="PTHR11579">
    <property type="entry name" value="PROTEIN-L-ISOASPARTATE O-METHYLTRANSFERASE"/>
    <property type="match status" value="1"/>
</dbReference>
<dbReference type="GO" id="GO:0005737">
    <property type="term" value="C:cytoplasm"/>
    <property type="evidence" value="ECO:0007669"/>
    <property type="project" value="TreeGrafter"/>
</dbReference>
<dbReference type="PANTHER" id="PTHR11579:SF9">
    <property type="entry name" value="PROTEIN-L-ISOASPARTATE O-METHYLTRANSFERASE"/>
    <property type="match status" value="1"/>
</dbReference>
<dbReference type="CDD" id="cd02440">
    <property type="entry name" value="AdoMet_MTases"/>
    <property type="match status" value="1"/>
</dbReference>
<name>A0A915AI54_PARUN</name>